<dbReference type="Gene3D" id="3.30.70.270">
    <property type="match status" value="1"/>
</dbReference>
<dbReference type="PROSITE" id="PS50879">
    <property type="entry name" value="RNASE_H_1"/>
    <property type="match status" value="1"/>
</dbReference>
<protein>
    <submittedName>
        <fullName evidence="2">Ribonuclease H</fullName>
    </submittedName>
</protein>
<dbReference type="SUPFAM" id="SSF53098">
    <property type="entry name" value="Ribonuclease H-like"/>
    <property type="match status" value="1"/>
</dbReference>
<feature type="domain" description="RNase H type-1" evidence="1">
    <location>
        <begin position="174"/>
        <end position="268"/>
    </location>
</feature>
<dbReference type="CDD" id="cd09279">
    <property type="entry name" value="RNase_HI_like"/>
    <property type="match status" value="1"/>
</dbReference>
<dbReference type="Gene3D" id="3.30.420.10">
    <property type="entry name" value="Ribonuclease H-like superfamily/Ribonuclease H"/>
    <property type="match status" value="1"/>
</dbReference>
<dbReference type="Proteomes" id="UP000237105">
    <property type="component" value="Unassembled WGS sequence"/>
</dbReference>
<dbReference type="InterPro" id="IPR002156">
    <property type="entry name" value="RNaseH_domain"/>
</dbReference>
<dbReference type="PANTHER" id="PTHR48475">
    <property type="entry name" value="RIBONUCLEASE H"/>
    <property type="match status" value="1"/>
</dbReference>
<dbReference type="InterPro" id="IPR043128">
    <property type="entry name" value="Rev_trsase/Diguanyl_cyclase"/>
</dbReference>
<evidence type="ECO:0000259" key="1">
    <source>
        <dbReference type="PROSITE" id="PS50879"/>
    </source>
</evidence>
<accession>A0A2P5ADT1</accession>
<dbReference type="EMBL" id="JXTB01000648">
    <property type="protein sequence ID" value="PON34666.1"/>
    <property type="molecule type" value="Genomic_DNA"/>
</dbReference>
<dbReference type="GO" id="GO:0003676">
    <property type="term" value="F:nucleic acid binding"/>
    <property type="evidence" value="ECO:0007669"/>
    <property type="project" value="InterPro"/>
</dbReference>
<evidence type="ECO:0000313" key="2">
    <source>
        <dbReference type="EMBL" id="PON34666.1"/>
    </source>
</evidence>
<feature type="non-terminal residue" evidence="2">
    <location>
        <position position="1"/>
    </location>
</feature>
<evidence type="ECO:0000313" key="3">
    <source>
        <dbReference type="Proteomes" id="UP000237105"/>
    </source>
</evidence>
<dbReference type="InterPro" id="IPR036397">
    <property type="entry name" value="RNaseH_sf"/>
</dbReference>
<dbReference type="SUPFAM" id="SSF56672">
    <property type="entry name" value="DNA/RNA polymerases"/>
    <property type="match status" value="1"/>
</dbReference>
<dbReference type="InterPro" id="IPR043502">
    <property type="entry name" value="DNA/RNA_pol_sf"/>
</dbReference>
<reference evidence="3" key="1">
    <citation type="submission" date="2016-06" db="EMBL/GenBank/DDBJ databases">
        <title>Parallel loss of symbiosis genes in relatives of nitrogen-fixing non-legume Parasponia.</title>
        <authorList>
            <person name="Van Velzen R."/>
            <person name="Holmer R."/>
            <person name="Bu F."/>
            <person name="Rutten L."/>
            <person name="Van Zeijl A."/>
            <person name="Liu W."/>
            <person name="Santuari L."/>
            <person name="Cao Q."/>
            <person name="Sharma T."/>
            <person name="Shen D."/>
            <person name="Roswanjaya Y."/>
            <person name="Wardhani T."/>
            <person name="Kalhor M.S."/>
            <person name="Jansen J."/>
            <person name="Van den Hoogen J."/>
            <person name="Gungor B."/>
            <person name="Hartog M."/>
            <person name="Hontelez J."/>
            <person name="Verver J."/>
            <person name="Yang W.-C."/>
            <person name="Schijlen E."/>
            <person name="Repin R."/>
            <person name="Schilthuizen M."/>
            <person name="Schranz E."/>
            <person name="Heidstra R."/>
            <person name="Miyata K."/>
            <person name="Fedorova E."/>
            <person name="Kohlen W."/>
            <person name="Bisseling T."/>
            <person name="Smit S."/>
            <person name="Geurts R."/>
        </authorList>
    </citation>
    <scope>NUCLEOTIDE SEQUENCE [LARGE SCALE GENOMIC DNA]</scope>
    <source>
        <strain evidence="3">cv. WU1-14</strain>
    </source>
</reference>
<sequence>QFVSRSTDKYQPFFEVLKGSKRFEWTKKCEQAFQELKKHLGFPPLLSKPNPGEELCLYLAVSKYATSAALIRKEGNIQRPVYYISKRLLNAETRYPEMEKLALALVIASRKLRSYFHAHSIRVFTNFPLKQVLQRPETSPRTAIKGQALADFIAEFTYDVDLPTRVLKKPASGTSKLWKLYVDGSSNENGAGAGLVLISPEGHNIHCALCFKFPVSNNEVEYEALIAGLKLAQEMKVEIIEVYSDSQLVVCQVKGDYQVRGERMMAYL</sequence>
<dbReference type="Pfam" id="PF17919">
    <property type="entry name" value="RT_RNaseH_2"/>
    <property type="match status" value="1"/>
</dbReference>
<keyword evidence="3" id="KW-1185">Reference proteome</keyword>
<dbReference type="OrthoDB" id="1166700at2759"/>
<dbReference type="AlphaFoldDB" id="A0A2P5ADT1"/>
<organism evidence="2 3">
    <name type="scientific">Parasponia andersonii</name>
    <name type="common">Sponia andersonii</name>
    <dbReference type="NCBI Taxonomy" id="3476"/>
    <lineage>
        <taxon>Eukaryota</taxon>
        <taxon>Viridiplantae</taxon>
        <taxon>Streptophyta</taxon>
        <taxon>Embryophyta</taxon>
        <taxon>Tracheophyta</taxon>
        <taxon>Spermatophyta</taxon>
        <taxon>Magnoliopsida</taxon>
        <taxon>eudicotyledons</taxon>
        <taxon>Gunneridae</taxon>
        <taxon>Pentapetalae</taxon>
        <taxon>rosids</taxon>
        <taxon>fabids</taxon>
        <taxon>Rosales</taxon>
        <taxon>Cannabaceae</taxon>
        <taxon>Parasponia</taxon>
    </lineage>
</organism>
<dbReference type="InterPro" id="IPR012337">
    <property type="entry name" value="RNaseH-like_sf"/>
</dbReference>
<proteinExistence type="predicted"/>
<name>A0A2P5ADT1_PARAD</name>
<comment type="caution">
    <text evidence="2">The sequence shown here is derived from an EMBL/GenBank/DDBJ whole genome shotgun (WGS) entry which is preliminary data.</text>
</comment>
<gene>
    <name evidence="2" type="ORF">PanWU01x14_342560</name>
</gene>
<dbReference type="PANTHER" id="PTHR48475:SF2">
    <property type="entry name" value="RIBONUCLEASE H"/>
    <property type="match status" value="1"/>
</dbReference>
<dbReference type="GO" id="GO:0004523">
    <property type="term" value="F:RNA-DNA hybrid ribonuclease activity"/>
    <property type="evidence" value="ECO:0007669"/>
    <property type="project" value="InterPro"/>
</dbReference>
<dbReference type="Gene3D" id="3.10.20.370">
    <property type="match status" value="1"/>
</dbReference>
<dbReference type="Pfam" id="PF13456">
    <property type="entry name" value="RVT_3"/>
    <property type="match status" value="1"/>
</dbReference>
<dbReference type="InterPro" id="IPR041577">
    <property type="entry name" value="RT_RNaseH_2"/>
</dbReference>